<feature type="repeat" description="RCC1" evidence="3">
    <location>
        <begin position="343"/>
        <end position="397"/>
    </location>
</feature>
<feature type="repeat" description="RCC1" evidence="3">
    <location>
        <begin position="455"/>
        <end position="522"/>
    </location>
</feature>
<feature type="repeat" description="RCC1" evidence="3">
    <location>
        <begin position="398"/>
        <end position="454"/>
    </location>
</feature>
<reference evidence="6" key="1">
    <citation type="submission" date="2018-03" db="EMBL/GenBank/DDBJ databases">
        <authorList>
            <person name="Guldener U."/>
        </authorList>
    </citation>
    <scope>NUCLEOTIDE SEQUENCE</scope>
</reference>
<dbReference type="SUPFAM" id="SSF50985">
    <property type="entry name" value="RCC1/BLIP-II"/>
    <property type="match status" value="1"/>
</dbReference>
<sequence>MPPKPRQAKGKAASADTGAGVAKSAKTAKAKATTEATKPTKAAKPAPAPKAAKDTKPAKKAAAPKAAAPKPAPKAKSAPKAKAAPKEKPASNKRKLEDEDEGEESNEQAEDVRPAKRTKAEAKAASPPPKRQKVEKALPVINTAPVRVLEVFAFGNGENGELGLGPSKTETTVPKRNLFLDPRDPAKYHVVQLDCGGMHTIALTKDNKLVTWGVNDKGALGRDTAWDGGLRDADASGSDSDSEDGDLNPKESTPNEIPASAFPEGTTFVQVSAGDSCSFALTDTGLVYGWGTFINSEGKECFGYDAKGEKIQVQTTPMLIPGLTNITQIACGANHIVTLAKDGKIFAWGVGEQNQLGRRVLSRRRDESFKPTRVEAARSKATYIASGPFHSFAVDDKGDAWAWGLNSFGQAGYAKTAGTDEPVVPYPMRIEGLRGKGVTSLDGGAHHSAAVTKDGKHFAWGRLDGGQLGIKFSDEQLKDEELVRRDENDRPRICLVPTEVPNTGKAAAIACGTDHTLFINEEGLVFTSGFGTMGQLGLGTYDDAHEATELPKKPCGGRHFVWGGAGGQYSTIAAPADLMPPPKSAVNGTPAVNGVKE</sequence>
<evidence type="ECO:0000259" key="5">
    <source>
        <dbReference type="Pfam" id="PF25390"/>
    </source>
</evidence>
<dbReference type="AlphaFoldDB" id="A0AAE8MVW7"/>
<evidence type="ECO:0000313" key="7">
    <source>
        <dbReference type="Proteomes" id="UP001187682"/>
    </source>
</evidence>
<feature type="repeat" description="RCC1" evidence="3">
    <location>
        <begin position="285"/>
        <end position="342"/>
    </location>
</feature>
<feature type="region of interest" description="Disordered" evidence="4">
    <location>
        <begin position="223"/>
        <end position="261"/>
    </location>
</feature>
<accession>A0AAE8MVW7</accession>
<dbReference type="PROSITE" id="PS00626">
    <property type="entry name" value="RCC1_2"/>
    <property type="match status" value="3"/>
</dbReference>
<feature type="compositionally biased region" description="Basic and acidic residues" evidence="4">
    <location>
        <begin position="110"/>
        <end position="122"/>
    </location>
</feature>
<organism evidence="6 7">
    <name type="scientific">Cephalotrichum gorgonifer</name>
    <dbReference type="NCBI Taxonomy" id="2041049"/>
    <lineage>
        <taxon>Eukaryota</taxon>
        <taxon>Fungi</taxon>
        <taxon>Dikarya</taxon>
        <taxon>Ascomycota</taxon>
        <taxon>Pezizomycotina</taxon>
        <taxon>Sordariomycetes</taxon>
        <taxon>Hypocreomycetidae</taxon>
        <taxon>Microascales</taxon>
        <taxon>Microascaceae</taxon>
        <taxon>Cephalotrichum</taxon>
    </lineage>
</organism>
<feature type="region of interest" description="Disordered" evidence="4">
    <location>
        <begin position="1"/>
        <end position="134"/>
    </location>
</feature>
<evidence type="ECO:0000313" key="6">
    <source>
        <dbReference type="EMBL" id="SPO01022.1"/>
    </source>
</evidence>
<dbReference type="InterPro" id="IPR051553">
    <property type="entry name" value="Ran_GTPase-activating"/>
</dbReference>
<feature type="compositionally biased region" description="Low complexity" evidence="4">
    <location>
        <begin position="22"/>
        <end position="45"/>
    </location>
</feature>
<dbReference type="PANTHER" id="PTHR45982">
    <property type="entry name" value="REGULATOR OF CHROMOSOME CONDENSATION"/>
    <property type="match status" value="1"/>
</dbReference>
<dbReference type="Pfam" id="PF25390">
    <property type="entry name" value="WD40_RLD"/>
    <property type="match status" value="1"/>
</dbReference>
<comment type="caution">
    <text evidence="6">The sequence shown here is derived from an EMBL/GenBank/DDBJ whole genome shotgun (WGS) entry which is preliminary data.</text>
</comment>
<dbReference type="Proteomes" id="UP001187682">
    <property type="component" value="Unassembled WGS sequence"/>
</dbReference>
<dbReference type="GO" id="GO:0005085">
    <property type="term" value="F:guanyl-nucleotide exchange factor activity"/>
    <property type="evidence" value="ECO:0007669"/>
    <property type="project" value="TreeGrafter"/>
</dbReference>
<feature type="compositionally biased region" description="Low complexity" evidence="4">
    <location>
        <begin position="60"/>
        <end position="82"/>
    </location>
</feature>
<evidence type="ECO:0000256" key="3">
    <source>
        <dbReference type="PROSITE-ProRule" id="PRU00235"/>
    </source>
</evidence>
<feature type="repeat" description="RCC1" evidence="3">
    <location>
        <begin position="149"/>
        <end position="206"/>
    </location>
</feature>
<dbReference type="Gene3D" id="2.130.10.30">
    <property type="entry name" value="Regulator of chromosome condensation 1/beta-lactamase-inhibitor protein II"/>
    <property type="match status" value="1"/>
</dbReference>
<dbReference type="PROSITE" id="PS00625">
    <property type="entry name" value="RCC1_1"/>
    <property type="match status" value="1"/>
</dbReference>
<keyword evidence="1" id="KW-0344">Guanine-nucleotide releasing factor</keyword>
<keyword evidence="2" id="KW-0677">Repeat</keyword>
<proteinExistence type="predicted"/>
<feature type="repeat" description="RCC1" evidence="3">
    <location>
        <begin position="523"/>
        <end position="577"/>
    </location>
</feature>
<evidence type="ECO:0000256" key="1">
    <source>
        <dbReference type="ARBA" id="ARBA00022658"/>
    </source>
</evidence>
<gene>
    <name evidence="6" type="ORF">DNG_03770</name>
</gene>
<dbReference type="PANTHER" id="PTHR45982:SF1">
    <property type="entry name" value="REGULATOR OF CHROMOSOME CONDENSATION"/>
    <property type="match status" value="1"/>
</dbReference>
<name>A0AAE8MVW7_9PEZI</name>
<dbReference type="GO" id="GO:0005737">
    <property type="term" value="C:cytoplasm"/>
    <property type="evidence" value="ECO:0007669"/>
    <property type="project" value="TreeGrafter"/>
</dbReference>
<evidence type="ECO:0000256" key="4">
    <source>
        <dbReference type="SAM" id="MobiDB-lite"/>
    </source>
</evidence>
<protein>
    <submittedName>
        <fullName evidence="6">Related to RCC1 domain</fullName>
    </submittedName>
</protein>
<dbReference type="PRINTS" id="PR00633">
    <property type="entry name" value="RCCNDNSATION"/>
</dbReference>
<feature type="repeat" description="RCC1" evidence="3">
    <location>
        <begin position="207"/>
        <end position="284"/>
    </location>
</feature>
<dbReference type="PROSITE" id="PS50012">
    <property type="entry name" value="RCC1_3"/>
    <property type="match status" value="7"/>
</dbReference>
<feature type="compositionally biased region" description="Basic and acidic residues" evidence="4">
    <location>
        <begin position="84"/>
        <end position="97"/>
    </location>
</feature>
<dbReference type="InterPro" id="IPR000408">
    <property type="entry name" value="Reg_chr_condens"/>
</dbReference>
<feature type="compositionally biased region" description="Acidic residues" evidence="4">
    <location>
        <begin position="98"/>
        <end position="109"/>
    </location>
</feature>
<dbReference type="InterPro" id="IPR058923">
    <property type="entry name" value="RCC1-like_dom"/>
</dbReference>
<dbReference type="InterPro" id="IPR009091">
    <property type="entry name" value="RCC1/BLIP-II"/>
</dbReference>
<dbReference type="EMBL" id="ONZQ02000004">
    <property type="protein sequence ID" value="SPO01022.1"/>
    <property type="molecule type" value="Genomic_DNA"/>
</dbReference>
<keyword evidence="7" id="KW-1185">Reference proteome</keyword>
<feature type="domain" description="RCC1-like" evidence="5">
    <location>
        <begin position="150"/>
        <end position="571"/>
    </location>
</feature>
<evidence type="ECO:0000256" key="2">
    <source>
        <dbReference type="ARBA" id="ARBA00022737"/>
    </source>
</evidence>